<evidence type="ECO:0000256" key="4">
    <source>
        <dbReference type="ARBA" id="ARBA00022679"/>
    </source>
</evidence>
<keyword evidence="4 9" id="KW-0808">Transferase</keyword>
<dbReference type="GO" id="GO:0046872">
    <property type="term" value="F:metal ion binding"/>
    <property type="evidence" value="ECO:0007669"/>
    <property type="project" value="UniProtKB-KW"/>
</dbReference>
<accession>A0A9W7Y374</accession>
<reference evidence="9" key="1">
    <citation type="submission" date="2022-07" db="EMBL/GenBank/DDBJ databases">
        <title>Phylogenomic reconstructions and comparative analyses of Kickxellomycotina fungi.</title>
        <authorList>
            <person name="Reynolds N.K."/>
            <person name="Stajich J.E."/>
            <person name="Barry K."/>
            <person name="Grigoriev I.V."/>
            <person name="Crous P."/>
            <person name="Smith M.E."/>
        </authorList>
    </citation>
    <scope>NUCLEOTIDE SEQUENCE</scope>
    <source>
        <strain evidence="9">NBRC 32514</strain>
    </source>
</reference>
<evidence type="ECO:0000256" key="5">
    <source>
        <dbReference type="ARBA" id="ARBA00022723"/>
    </source>
</evidence>
<dbReference type="GO" id="GO:0005953">
    <property type="term" value="C:CAAX-protein geranylgeranyltransferase complex"/>
    <property type="evidence" value="ECO:0007669"/>
    <property type="project" value="TreeGrafter"/>
</dbReference>
<dbReference type="PANTHER" id="PTHR11774">
    <property type="entry name" value="GERANYLGERANYL TRANSFERASE TYPE BETA SUBUNIT"/>
    <property type="match status" value="1"/>
</dbReference>
<comment type="caution">
    <text evidence="9">The sequence shown here is derived from an EMBL/GenBank/DDBJ whole genome shotgun (WGS) entry which is preliminary data.</text>
</comment>
<dbReference type="InterPro" id="IPR045089">
    <property type="entry name" value="PGGT1B-like"/>
</dbReference>
<dbReference type="Gene3D" id="1.50.10.20">
    <property type="match status" value="1"/>
</dbReference>
<feature type="domain" description="Prenyltransferase alpha-alpha toroid" evidence="8">
    <location>
        <begin position="4"/>
        <end position="323"/>
    </location>
</feature>
<dbReference type="OrthoDB" id="24893at2759"/>
<evidence type="ECO:0000256" key="1">
    <source>
        <dbReference type="ARBA" id="ARBA00001947"/>
    </source>
</evidence>
<comment type="similarity">
    <text evidence="2">Belongs to the protein prenyltransferase subunit beta family.</text>
</comment>
<dbReference type="EC" id="2.5.1.59" evidence="9"/>
<sequence>MFDLAVDKHTRYFKYALGMLPSTMAQLDATRMTLGHLCLVGLAALGQLDTAFSAADRQGMIEWIYAQQVLPTPAKDNAAYCGFRGGSLFGPHESCTYAASNMGNVAATYSALASLALLGDDLGRVDRRAVTGALRHLQLDSGTFAPHPGTTESDPRFIFSACAISVLLDDWSGVDCARAAKYIAGCVNVDGGLSQASLHESHGGHFYCCIASLRLMGRMDALGDERWRRRTVQWAMMRMGDGYQGRANKPSDVCYSFWVGAGVEMLGGHAFVDAEALAAFTAQCESPYGGIGKAPGANPDPLHSALGIVGLTFFCPEFPAMDPALLLPRELVAKMHVRTASGQAI</sequence>
<keyword evidence="10" id="KW-1185">Reference proteome</keyword>
<dbReference type="GO" id="GO:0004662">
    <property type="term" value="F:CAAX-protein geranylgeranyltransferase activity"/>
    <property type="evidence" value="ECO:0007669"/>
    <property type="project" value="UniProtKB-EC"/>
</dbReference>
<evidence type="ECO:0000256" key="7">
    <source>
        <dbReference type="ARBA" id="ARBA00022833"/>
    </source>
</evidence>
<dbReference type="InterPro" id="IPR008930">
    <property type="entry name" value="Terpenoid_cyclase/PrenylTrfase"/>
</dbReference>
<dbReference type="Proteomes" id="UP001149813">
    <property type="component" value="Unassembled WGS sequence"/>
</dbReference>
<keyword evidence="5" id="KW-0479">Metal-binding</keyword>
<evidence type="ECO:0000256" key="2">
    <source>
        <dbReference type="ARBA" id="ARBA00010497"/>
    </source>
</evidence>
<keyword evidence="3" id="KW-0637">Prenyltransferase</keyword>
<name>A0A9W7Y374_9FUNG</name>
<protein>
    <submittedName>
        <fullName evidence="9">Geranylgeranyl transferase type-1 subunit beta</fullName>
        <ecNumber evidence="9">2.5.1.59</ecNumber>
    </submittedName>
</protein>
<evidence type="ECO:0000313" key="10">
    <source>
        <dbReference type="Proteomes" id="UP001149813"/>
    </source>
</evidence>
<evidence type="ECO:0000256" key="6">
    <source>
        <dbReference type="ARBA" id="ARBA00022737"/>
    </source>
</evidence>
<evidence type="ECO:0000313" key="9">
    <source>
        <dbReference type="EMBL" id="KAJ1723158.1"/>
    </source>
</evidence>
<keyword evidence="7" id="KW-0862">Zinc</keyword>
<gene>
    <name evidence="9" type="primary">PGGT1B</name>
    <name evidence="9" type="ORF">LPJ53_002470</name>
</gene>
<evidence type="ECO:0000259" key="8">
    <source>
        <dbReference type="Pfam" id="PF00432"/>
    </source>
</evidence>
<dbReference type="AlphaFoldDB" id="A0A9W7Y374"/>
<organism evidence="9 10">
    <name type="scientific">Coemansia erecta</name>
    <dbReference type="NCBI Taxonomy" id="147472"/>
    <lineage>
        <taxon>Eukaryota</taxon>
        <taxon>Fungi</taxon>
        <taxon>Fungi incertae sedis</taxon>
        <taxon>Zoopagomycota</taxon>
        <taxon>Kickxellomycotina</taxon>
        <taxon>Kickxellomycetes</taxon>
        <taxon>Kickxellales</taxon>
        <taxon>Kickxellaceae</taxon>
        <taxon>Coemansia</taxon>
    </lineage>
</organism>
<dbReference type="InterPro" id="IPR001330">
    <property type="entry name" value="Prenyltrans"/>
</dbReference>
<keyword evidence="6" id="KW-0677">Repeat</keyword>
<dbReference type="SUPFAM" id="SSF48239">
    <property type="entry name" value="Terpenoid cyclases/Protein prenyltransferases"/>
    <property type="match status" value="1"/>
</dbReference>
<comment type="cofactor">
    <cofactor evidence="1">
        <name>Zn(2+)</name>
        <dbReference type="ChEBI" id="CHEBI:29105"/>
    </cofactor>
</comment>
<dbReference type="Pfam" id="PF00432">
    <property type="entry name" value="Prenyltrans"/>
    <property type="match status" value="1"/>
</dbReference>
<dbReference type="PANTHER" id="PTHR11774:SF4">
    <property type="entry name" value="GERANYLGERANYL TRANSFERASE TYPE-1 SUBUNIT BETA"/>
    <property type="match status" value="1"/>
</dbReference>
<evidence type="ECO:0000256" key="3">
    <source>
        <dbReference type="ARBA" id="ARBA00022602"/>
    </source>
</evidence>
<proteinExistence type="inferred from homology"/>
<dbReference type="EMBL" id="JANBOJ010000078">
    <property type="protein sequence ID" value="KAJ1723158.1"/>
    <property type="molecule type" value="Genomic_DNA"/>
</dbReference>